<dbReference type="InterPro" id="IPR016162">
    <property type="entry name" value="Ald_DH_N"/>
</dbReference>
<evidence type="ECO:0000313" key="8">
    <source>
        <dbReference type="EMBL" id="CAH0533810.1"/>
    </source>
</evidence>
<comment type="caution">
    <text evidence="8">The sequence shown here is derived from an EMBL/GenBank/DDBJ whole genome shotgun (WGS) entry which is preliminary data.</text>
</comment>
<dbReference type="EMBL" id="CAKLDI010000001">
    <property type="protein sequence ID" value="CAH0533810.1"/>
    <property type="molecule type" value="Genomic_DNA"/>
</dbReference>
<evidence type="ECO:0000256" key="3">
    <source>
        <dbReference type="ARBA" id="ARBA00023027"/>
    </source>
</evidence>
<accession>A0ABM8ZU19</accession>
<comment type="similarity">
    <text evidence="1 4 6">Belongs to the aldehyde dehydrogenase family.</text>
</comment>
<evidence type="ECO:0000259" key="7">
    <source>
        <dbReference type="Pfam" id="PF00171"/>
    </source>
</evidence>
<dbReference type="PANTHER" id="PTHR43570">
    <property type="entry name" value="ALDEHYDE DEHYDROGENASE"/>
    <property type="match status" value="1"/>
</dbReference>
<feature type="active site" evidence="5">
    <location>
        <position position="208"/>
    </location>
</feature>
<dbReference type="InterPro" id="IPR016163">
    <property type="entry name" value="Ald_DH_C"/>
</dbReference>
<dbReference type="InterPro" id="IPR016161">
    <property type="entry name" value="Ald_DH/histidinol_DH"/>
</dbReference>
<dbReference type="Gene3D" id="3.40.605.10">
    <property type="entry name" value="Aldehyde Dehydrogenase, Chain A, domain 1"/>
    <property type="match status" value="1"/>
</dbReference>
<dbReference type="Gene3D" id="3.40.309.10">
    <property type="entry name" value="Aldehyde Dehydrogenase, Chain A, domain 2"/>
    <property type="match status" value="1"/>
</dbReference>
<dbReference type="Pfam" id="PF00171">
    <property type="entry name" value="Aldedh"/>
    <property type="match status" value="1"/>
</dbReference>
<sequence>MQTLSNDFQALKQAQQQQPLDASTRRELLLQLKNAILSQQSLLVEALSHDYGYRSTFDSVLADIMPCVHHLNYTLKHLKGWMHPQKRRAGLSLWPSTLEVHYQTKGVVGIIVPWNFPINLSLNPLVTALAAGNRVMVKLSELTPQTNAALRQLLAPFAQWICVVEGEQAIAAQFSALPFDHLLFTGSTKVGKLVAQAAAKNLTPITLELGGKSPVVILPDADLTHSIDAILLGKCINAGQICVAPDYVLLPQALKADFIARYFERFQHHYPQAMGNHSAVHALSHIINDQHHQRLQHYLDDAKNKGAQIHCPIAQQVPPSERLMWPHLVTEVSEQMLLMQEEIFGPILPLIGYQSPNEAVAYINAHAKPLALYILGQDKHLQQQIMTSTQSGSVAINDTLLQVSADDAPFGGVGDSGMGHYHGEEGFRTFSHARTVLRTPRWLPRAALLLRHKEKALQFLAKFFLK</sequence>
<keyword evidence="9" id="KW-1185">Reference proteome</keyword>
<dbReference type="PROSITE" id="PS00687">
    <property type="entry name" value="ALDEHYDE_DEHYDR_GLU"/>
    <property type="match status" value="1"/>
</dbReference>
<dbReference type="InterPro" id="IPR012394">
    <property type="entry name" value="Aldehyde_DH_NAD(P)"/>
</dbReference>
<reference evidence="8" key="1">
    <citation type="submission" date="2021-11" db="EMBL/GenBank/DDBJ databases">
        <authorList>
            <person name="Rodrigo-Torres L."/>
            <person name="Arahal R. D."/>
            <person name="Lucena T."/>
        </authorList>
    </citation>
    <scope>NUCLEOTIDE SEQUENCE</scope>
    <source>
        <strain evidence="8">CECT 7929</strain>
    </source>
</reference>
<dbReference type="Proteomes" id="UP000838672">
    <property type="component" value="Unassembled WGS sequence"/>
</dbReference>
<dbReference type="SUPFAM" id="SSF53720">
    <property type="entry name" value="ALDH-like"/>
    <property type="match status" value="1"/>
</dbReference>
<keyword evidence="2 4" id="KW-0560">Oxidoreductase</keyword>
<dbReference type="CDD" id="cd07133">
    <property type="entry name" value="ALDH_CALDH_CalB"/>
    <property type="match status" value="1"/>
</dbReference>
<evidence type="ECO:0000256" key="6">
    <source>
        <dbReference type="RuleBase" id="RU003345"/>
    </source>
</evidence>
<organism evidence="8 9">
    <name type="scientific">Vibrio stylophorae</name>
    <dbReference type="NCBI Taxonomy" id="659351"/>
    <lineage>
        <taxon>Bacteria</taxon>
        <taxon>Pseudomonadati</taxon>
        <taxon>Pseudomonadota</taxon>
        <taxon>Gammaproteobacteria</taxon>
        <taxon>Vibrionales</taxon>
        <taxon>Vibrionaceae</taxon>
        <taxon>Vibrio</taxon>
    </lineage>
</organism>
<evidence type="ECO:0000256" key="4">
    <source>
        <dbReference type="PIRNR" id="PIRNR036492"/>
    </source>
</evidence>
<dbReference type="RefSeq" id="WP_237466228.1">
    <property type="nucleotide sequence ID" value="NZ_CAKLDI010000001.1"/>
</dbReference>
<protein>
    <recommendedName>
        <fullName evidence="4">Aldehyde dehydrogenase</fullName>
    </recommendedName>
</protein>
<dbReference type="GO" id="GO:0050269">
    <property type="term" value="F:coniferyl-aldehyde dehydrogenase [NAD(P)+] activity"/>
    <property type="evidence" value="ECO:0007669"/>
    <property type="project" value="UniProtKB-EC"/>
</dbReference>
<feature type="domain" description="Aldehyde dehydrogenase" evidence="7">
    <location>
        <begin position="10"/>
        <end position="436"/>
    </location>
</feature>
<evidence type="ECO:0000256" key="1">
    <source>
        <dbReference type="ARBA" id="ARBA00009986"/>
    </source>
</evidence>
<evidence type="ECO:0000256" key="5">
    <source>
        <dbReference type="PROSITE-ProRule" id="PRU10007"/>
    </source>
</evidence>
<evidence type="ECO:0000256" key="2">
    <source>
        <dbReference type="ARBA" id="ARBA00023002"/>
    </source>
</evidence>
<dbReference type="InterPro" id="IPR029510">
    <property type="entry name" value="Ald_DH_CS_GLU"/>
</dbReference>
<evidence type="ECO:0000313" key="9">
    <source>
        <dbReference type="Proteomes" id="UP000838672"/>
    </source>
</evidence>
<gene>
    <name evidence="8" type="primary">calB</name>
    <name evidence="8" type="ORF">VST7929_01685</name>
</gene>
<keyword evidence="3" id="KW-0520">NAD</keyword>
<dbReference type="InterPro" id="IPR015590">
    <property type="entry name" value="Aldehyde_DH_dom"/>
</dbReference>
<name>A0ABM8ZU19_9VIBR</name>
<dbReference type="PIRSF" id="PIRSF036492">
    <property type="entry name" value="ALDH"/>
    <property type="match status" value="1"/>
</dbReference>
<proteinExistence type="inferred from homology"/>
<dbReference type="PANTHER" id="PTHR43570:SF20">
    <property type="entry name" value="ALDEHYDE DEHYDROGENASE ALDX-RELATED"/>
    <property type="match status" value="1"/>
</dbReference>